<keyword evidence="1" id="KW-1185">Reference proteome</keyword>
<proteinExistence type="predicted"/>
<reference evidence="2" key="1">
    <citation type="submission" date="2017-02" db="UniProtKB">
        <authorList>
            <consortium name="WormBaseParasite"/>
        </authorList>
    </citation>
    <scope>IDENTIFICATION</scope>
</reference>
<sequence>MRRSDVDSIIDDQAPKETARRKHVLKSVISYQNNNVNRPADVSGATVTITRSVNNRTASTSRQLSHPVYTKSRYSYRSTTVQTLCRGMENTVTLTITNCTLNALEQTIIVRWANGVWRLKFADKGPLSLSVLSIGSADALIGRRELMLDFKMLPRDSASSLFNCFASEFK</sequence>
<dbReference type="Proteomes" id="UP000046393">
    <property type="component" value="Unplaced"/>
</dbReference>
<evidence type="ECO:0000313" key="2">
    <source>
        <dbReference type="WBParaSite" id="SMUV_0000236301-mRNA-1"/>
    </source>
</evidence>
<dbReference type="AlphaFoldDB" id="A0A0N5ADU2"/>
<name>A0A0N5ADU2_9BILA</name>
<accession>A0A0N5ADU2</accession>
<organism evidence="1 2">
    <name type="scientific">Syphacia muris</name>
    <dbReference type="NCBI Taxonomy" id="451379"/>
    <lineage>
        <taxon>Eukaryota</taxon>
        <taxon>Metazoa</taxon>
        <taxon>Ecdysozoa</taxon>
        <taxon>Nematoda</taxon>
        <taxon>Chromadorea</taxon>
        <taxon>Rhabditida</taxon>
        <taxon>Spirurina</taxon>
        <taxon>Oxyuridomorpha</taxon>
        <taxon>Oxyuroidea</taxon>
        <taxon>Oxyuridae</taxon>
        <taxon>Syphacia</taxon>
    </lineage>
</organism>
<protein>
    <submittedName>
        <fullName evidence="2">SCP2 domain-containing protein</fullName>
    </submittedName>
</protein>
<evidence type="ECO:0000313" key="1">
    <source>
        <dbReference type="Proteomes" id="UP000046393"/>
    </source>
</evidence>
<dbReference type="WBParaSite" id="SMUV_0000236301-mRNA-1">
    <property type="protein sequence ID" value="SMUV_0000236301-mRNA-1"/>
    <property type="gene ID" value="SMUV_0000236301"/>
</dbReference>